<sequence>MHVAYVWRLPPKSSAITNIKSPHGDEEQWLCGLRSSHGRLVSGQSGTAAGVVEDKLRSSMRLLKANPVDPPTRFVPRIPRSMEDSHFLRGRAFEFLNRPTAASHLVEPLYTTLRAVLRRDEQRSSFRLPRRNSPTCYPYKGTFADISATDFWWLCAPVLLSLTTLYPFLHNTGWETSTSCLETSWWACARTLCPGPYLSGVLDTQLIMPPRRPSARLPAAKPTDVESKSAGLCYREQPSNATFESKSPHSRYCSVRYLVQNGIAALMAVIVQRLPIAATCLHTVFRTKSQGRAAAYAAAFAASAELLQKAVTDLKAILAGDFVLLMESLRYETKLDVIKQRWRLVGWVVSAHILCTANGANSDIILPAQPPLPLSARETLGTFNLIILDERSQSVKGKPCEDPATQLAENECLLLQLFAMNISRAYFTGYSVVPLSDWTQPQAMGSHLSLRDHSRAFIETVRVRRVLP</sequence>
<dbReference type="AlphaFoldDB" id="A0A9P7RCH8"/>
<proteinExistence type="predicted"/>
<evidence type="ECO:0000313" key="1">
    <source>
        <dbReference type="EMBL" id="KAG7054813.1"/>
    </source>
</evidence>
<accession>A0A9P7RCH8</accession>
<comment type="caution">
    <text evidence="1">The sequence shown here is derived from an EMBL/GenBank/DDBJ whole genome shotgun (WGS) entry which is preliminary data.</text>
</comment>
<gene>
    <name evidence="1" type="ORF">JMJ77_007287</name>
</gene>
<reference evidence="1" key="1">
    <citation type="submission" date="2021-05" db="EMBL/GenBank/DDBJ databases">
        <title>Comparative genomics of three Colletotrichum scovillei strains and genetic complementation revealed genes involved fungal growth and virulence on chili pepper.</title>
        <authorList>
            <person name="Hsieh D.-K."/>
            <person name="Chuang S.-C."/>
            <person name="Chen C.-Y."/>
            <person name="Chao Y.-T."/>
            <person name="Lu M.-Y.J."/>
            <person name="Lee M.-H."/>
            <person name="Shih M.-C."/>
        </authorList>
    </citation>
    <scope>NUCLEOTIDE SEQUENCE</scope>
    <source>
        <strain evidence="1">Coll-153</strain>
    </source>
</reference>
<name>A0A9P7RCH8_9PEZI</name>
<evidence type="ECO:0000313" key="2">
    <source>
        <dbReference type="Proteomes" id="UP000699042"/>
    </source>
</evidence>
<dbReference type="Proteomes" id="UP000699042">
    <property type="component" value="Unassembled WGS sequence"/>
</dbReference>
<protein>
    <submittedName>
        <fullName evidence="1">Uncharacterized protein</fullName>
    </submittedName>
</protein>
<organism evidence="1 2">
    <name type="scientific">Colletotrichum scovillei</name>
    <dbReference type="NCBI Taxonomy" id="1209932"/>
    <lineage>
        <taxon>Eukaryota</taxon>
        <taxon>Fungi</taxon>
        <taxon>Dikarya</taxon>
        <taxon>Ascomycota</taxon>
        <taxon>Pezizomycotina</taxon>
        <taxon>Sordariomycetes</taxon>
        <taxon>Hypocreomycetidae</taxon>
        <taxon>Glomerellales</taxon>
        <taxon>Glomerellaceae</taxon>
        <taxon>Colletotrichum</taxon>
        <taxon>Colletotrichum acutatum species complex</taxon>
    </lineage>
</organism>
<dbReference type="EMBL" id="JAESDN010000002">
    <property type="protein sequence ID" value="KAG7054813.1"/>
    <property type="molecule type" value="Genomic_DNA"/>
</dbReference>
<keyword evidence="2" id="KW-1185">Reference proteome</keyword>